<dbReference type="Proteomes" id="UP000052015">
    <property type="component" value="Unassembled WGS sequence"/>
</dbReference>
<organism evidence="5 6">
    <name type="scientific">Caloramator mitchellensis</name>
    <dbReference type="NCBI Taxonomy" id="908809"/>
    <lineage>
        <taxon>Bacteria</taxon>
        <taxon>Bacillati</taxon>
        <taxon>Bacillota</taxon>
        <taxon>Clostridia</taxon>
        <taxon>Eubacteriales</taxon>
        <taxon>Clostridiaceae</taxon>
        <taxon>Caloramator</taxon>
    </lineage>
</organism>
<dbReference type="PANTHER" id="PTHR10472:SF5">
    <property type="entry name" value="D-AMINOACYL-TRNA DEACYLASE 1"/>
    <property type="match status" value="1"/>
</dbReference>
<keyword evidence="2 4" id="KW-0820">tRNA-binding</keyword>
<name>A0A0R3K278_CALMK</name>
<keyword evidence="4" id="KW-0694">RNA-binding</keyword>
<dbReference type="SUPFAM" id="SSF69500">
    <property type="entry name" value="DTD-like"/>
    <property type="match status" value="1"/>
</dbReference>
<sequence length="149" mass="16879">MRAVVQRVKRASVVADGELTGKIDKGLLILLGVEDADNQEDIKYLAEKICNLRIFEDEDEKMNLSLVDVKGALLVVSQFTLYGDCRKGRRPNFMMAARPEYAEKMYLEFVEECKKYIGDVQTGKFAAYMDVELVNDGPVTLLIDSKKNF</sequence>
<keyword evidence="3 4" id="KW-0378">Hydrolase</keyword>
<dbReference type="InterPro" id="IPR003732">
    <property type="entry name" value="Daa-tRNA_deacyls_DTD"/>
</dbReference>
<proteinExistence type="inferred from homology"/>
<comment type="caution">
    <text evidence="5">The sequence shown here is derived from an EMBL/GenBank/DDBJ whole genome shotgun (WGS) entry which is preliminary data.</text>
</comment>
<dbReference type="STRING" id="908809.ABG79_00863"/>
<comment type="subcellular location">
    <subcellularLocation>
        <location evidence="4">Cytoplasm</location>
    </subcellularLocation>
</comment>
<evidence type="ECO:0000256" key="4">
    <source>
        <dbReference type="HAMAP-Rule" id="MF_00518"/>
    </source>
</evidence>
<dbReference type="GO" id="GO:0043908">
    <property type="term" value="F:Ser(Gly)-tRNA(Ala) hydrolase activity"/>
    <property type="evidence" value="ECO:0007669"/>
    <property type="project" value="UniProtKB-UniRule"/>
</dbReference>
<comment type="catalytic activity">
    <reaction evidence="4">
        <text>glycyl-tRNA(Ala) + H2O = tRNA(Ala) + glycine + H(+)</text>
        <dbReference type="Rhea" id="RHEA:53744"/>
        <dbReference type="Rhea" id="RHEA-COMP:9657"/>
        <dbReference type="Rhea" id="RHEA-COMP:13640"/>
        <dbReference type="ChEBI" id="CHEBI:15377"/>
        <dbReference type="ChEBI" id="CHEBI:15378"/>
        <dbReference type="ChEBI" id="CHEBI:57305"/>
        <dbReference type="ChEBI" id="CHEBI:78442"/>
        <dbReference type="ChEBI" id="CHEBI:78522"/>
    </reaction>
</comment>
<dbReference type="EC" id="3.1.1.96" evidence="4"/>
<evidence type="ECO:0000313" key="6">
    <source>
        <dbReference type="Proteomes" id="UP000052015"/>
    </source>
</evidence>
<dbReference type="HAMAP" id="MF_00518">
    <property type="entry name" value="Deacylase_Dtd"/>
    <property type="match status" value="1"/>
</dbReference>
<dbReference type="InterPro" id="IPR023509">
    <property type="entry name" value="DTD-like_sf"/>
</dbReference>
<keyword evidence="6" id="KW-1185">Reference proteome</keyword>
<keyword evidence="4" id="KW-0963">Cytoplasm</keyword>
<comment type="catalytic activity">
    <reaction evidence="4">
        <text>a D-aminoacyl-tRNA + H2O = a tRNA + a D-alpha-amino acid + H(+)</text>
        <dbReference type="Rhea" id="RHEA:13953"/>
        <dbReference type="Rhea" id="RHEA-COMP:10123"/>
        <dbReference type="Rhea" id="RHEA-COMP:10124"/>
        <dbReference type="ChEBI" id="CHEBI:15377"/>
        <dbReference type="ChEBI" id="CHEBI:15378"/>
        <dbReference type="ChEBI" id="CHEBI:59871"/>
        <dbReference type="ChEBI" id="CHEBI:78442"/>
        <dbReference type="ChEBI" id="CHEBI:79333"/>
        <dbReference type="EC" id="3.1.1.96"/>
    </reaction>
</comment>
<dbReference type="PANTHER" id="PTHR10472">
    <property type="entry name" value="D-TYROSYL-TRNA TYR DEACYLASE"/>
    <property type="match status" value="1"/>
</dbReference>
<reference evidence="5 6" key="1">
    <citation type="submission" date="2015-09" db="EMBL/GenBank/DDBJ databases">
        <title>Draft genome sequence of a Caloramator mitchellensis, a moderate thermophile from the Great Artesian Basin of Australia.</title>
        <authorList>
            <person name="Patel B.K."/>
        </authorList>
    </citation>
    <scope>NUCLEOTIDE SEQUENCE [LARGE SCALE GENOMIC DNA]</scope>
    <source>
        <strain evidence="5 6">VF08</strain>
    </source>
</reference>
<comment type="subunit">
    <text evidence="4">Homodimer.</text>
</comment>
<accession>A0A0R3K278</accession>
<dbReference type="PATRIC" id="fig|908809.3.peg.871"/>
<dbReference type="AlphaFoldDB" id="A0A0R3K278"/>
<protein>
    <recommendedName>
        <fullName evidence="4">D-aminoacyl-tRNA deacylase</fullName>
        <shortName evidence="4">DTD</shortName>
        <ecNumber evidence="4">3.1.1.96</ecNumber>
    </recommendedName>
    <alternativeName>
        <fullName evidence="4">Gly-tRNA(Ala) deacylase</fullName>
        <ecNumber evidence="4">3.1.1.-</ecNumber>
    </alternativeName>
</protein>
<evidence type="ECO:0000313" key="5">
    <source>
        <dbReference type="EMBL" id="KRQ87524.1"/>
    </source>
</evidence>
<comment type="function">
    <text evidence="4">An aminoacyl-tRNA editing enzyme that deacylates mischarged D-aminoacyl-tRNAs. Also deacylates mischarged glycyl-tRNA(Ala), protecting cells against glycine mischarging by AlaRS. Acts via tRNA-based rather than protein-based catalysis; rejects L-amino acids rather than detecting D-amino acids in the active site. By recycling D-aminoacyl-tRNA to D-amino acids and free tRNA molecules, this enzyme counteracts the toxicity associated with the formation of D-aminoacyl-tRNA entities in vivo and helps enforce protein L-homochirality.</text>
</comment>
<dbReference type="CDD" id="cd00563">
    <property type="entry name" value="Dtyr_deacylase"/>
    <property type="match status" value="1"/>
</dbReference>
<dbReference type="OrthoDB" id="9801395at2"/>
<dbReference type="EMBL" id="LKHP01000003">
    <property type="protein sequence ID" value="KRQ87524.1"/>
    <property type="molecule type" value="Genomic_DNA"/>
</dbReference>
<evidence type="ECO:0000256" key="2">
    <source>
        <dbReference type="ARBA" id="ARBA00022555"/>
    </source>
</evidence>
<evidence type="ECO:0000256" key="3">
    <source>
        <dbReference type="ARBA" id="ARBA00022801"/>
    </source>
</evidence>
<dbReference type="GO" id="GO:0000049">
    <property type="term" value="F:tRNA binding"/>
    <property type="evidence" value="ECO:0007669"/>
    <property type="project" value="UniProtKB-UniRule"/>
</dbReference>
<dbReference type="GO" id="GO:0051500">
    <property type="term" value="F:D-tyrosyl-tRNA(Tyr) deacylase activity"/>
    <property type="evidence" value="ECO:0007669"/>
    <property type="project" value="TreeGrafter"/>
</dbReference>
<dbReference type="GO" id="GO:0005737">
    <property type="term" value="C:cytoplasm"/>
    <property type="evidence" value="ECO:0007669"/>
    <property type="project" value="UniProtKB-SubCell"/>
</dbReference>
<dbReference type="GO" id="GO:0019478">
    <property type="term" value="P:D-amino acid catabolic process"/>
    <property type="evidence" value="ECO:0007669"/>
    <property type="project" value="UniProtKB-UniRule"/>
</dbReference>
<dbReference type="FunFam" id="3.50.80.10:FF:000001">
    <property type="entry name" value="D-aminoacyl-tRNA deacylase"/>
    <property type="match status" value="1"/>
</dbReference>
<feature type="short sequence motif" description="Gly-cisPro motif, important for rejection of L-amino acids" evidence="4">
    <location>
        <begin position="137"/>
        <end position="138"/>
    </location>
</feature>
<evidence type="ECO:0000256" key="1">
    <source>
        <dbReference type="ARBA" id="ARBA00009673"/>
    </source>
</evidence>
<dbReference type="EC" id="3.1.1.-" evidence="4"/>
<dbReference type="Gene3D" id="3.50.80.10">
    <property type="entry name" value="D-tyrosyl-tRNA(Tyr) deacylase"/>
    <property type="match status" value="1"/>
</dbReference>
<dbReference type="NCBIfam" id="TIGR00256">
    <property type="entry name" value="D-aminoacyl-tRNA deacylase"/>
    <property type="match status" value="1"/>
</dbReference>
<comment type="similarity">
    <text evidence="1 4">Belongs to the DTD family.</text>
</comment>
<dbReference type="RefSeq" id="WP_057977454.1">
    <property type="nucleotide sequence ID" value="NZ_LKHP01000003.1"/>
</dbReference>
<gene>
    <name evidence="4 5" type="primary">dtd</name>
    <name evidence="5" type="ORF">ABG79_00863</name>
</gene>
<dbReference type="Pfam" id="PF02580">
    <property type="entry name" value="Tyr_Deacylase"/>
    <property type="match status" value="1"/>
</dbReference>
<dbReference type="GO" id="GO:0106026">
    <property type="term" value="F:Gly-tRNA(Ala) deacylase activity"/>
    <property type="evidence" value="ECO:0007669"/>
    <property type="project" value="UniProtKB-UniRule"/>
</dbReference>
<comment type="domain">
    <text evidence="4">A Gly-cisPro motif from one monomer fits into the active site of the other monomer to allow specific chiral rejection of L-amino acids.</text>
</comment>